<accession>L9KUF4</accession>
<evidence type="ECO:0000256" key="10">
    <source>
        <dbReference type="ARBA" id="ARBA00022958"/>
    </source>
</evidence>
<keyword evidence="13" id="KW-0496">Mitochondrion</keyword>
<keyword evidence="5 19" id="KW-0812">Transmembrane</keyword>
<keyword evidence="6" id="KW-0547">Nucleotide-binding</keyword>
<feature type="transmembrane region" description="Helical" evidence="19">
    <location>
        <begin position="267"/>
        <end position="290"/>
    </location>
</feature>
<feature type="compositionally biased region" description="Gly residues" evidence="18">
    <location>
        <begin position="238"/>
        <end position="252"/>
    </location>
</feature>
<dbReference type="PROSITE" id="PS50893">
    <property type="entry name" value="ABC_TRANSPORTER_2"/>
    <property type="match status" value="1"/>
</dbReference>
<evidence type="ECO:0000259" key="21">
    <source>
        <dbReference type="PROSITE" id="PS50929"/>
    </source>
</evidence>
<organism evidence="22 23">
    <name type="scientific">Tupaia chinensis</name>
    <name type="common">Chinese tree shrew</name>
    <name type="synonym">Tupaia belangeri chinensis</name>
    <dbReference type="NCBI Taxonomy" id="246437"/>
    <lineage>
        <taxon>Eukaryota</taxon>
        <taxon>Metazoa</taxon>
        <taxon>Chordata</taxon>
        <taxon>Craniata</taxon>
        <taxon>Vertebrata</taxon>
        <taxon>Euteleostomi</taxon>
        <taxon>Mammalia</taxon>
        <taxon>Eutheria</taxon>
        <taxon>Euarchontoglires</taxon>
        <taxon>Scandentia</taxon>
        <taxon>Tupaiidae</taxon>
        <taxon>Tupaia</taxon>
    </lineage>
</organism>
<dbReference type="CDD" id="cd18574">
    <property type="entry name" value="ABC_6TM_ABCB8_like"/>
    <property type="match status" value="1"/>
</dbReference>
<feature type="transmembrane region" description="Helical" evidence="19">
    <location>
        <begin position="449"/>
        <end position="467"/>
    </location>
</feature>
<keyword evidence="14 19" id="KW-0472">Membrane</keyword>
<evidence type="ECO:0000256" key="19">
    <source>
        <dbReference type="SAM" id="Phobius"/>
    </source>
</evidence>
<dbReference type="InterPro" id="IPR027417">
    <property type="entry name" value="P-loop_NTPase"/>
</dbReference>
<evidence type="ECO:0000256" key="7">
    <source>
        <dbReference type="ARBA" id="ARBA00022792"/>
    </source>
</evidence>
<evidence type="ECO:0000259" key="20">
    <source>
        <dbReference type="PROSITE" id="PS50893"/>
    </source>
</evidence>
<evidence type="ECO:0000256" key="15">
    <source>
        <dbReference type="ARBA" id="ARBA00040439"/>
    </source>
</evidence>
<keyword evidence="23" id="KW-1185">Reference proteome</keyword>
<dbReference type="PANTHER" id="PTHR43394">
    <property type="entry name" value="ATP-DEPENDENT PERMEASE MDL1, MITOCHONDRIAL"/>
    <property type="match status" value="1"/>
</dbReference>
<evidence type="ECO:0000313" key="23">
    <source>
        <dbReference type="Proteomes" id="UP000011518"/>
    </source>
</evidence>
<evidence type="ECO:0000256" key="13">
    <source>
        <dbReference type="ARBA" id="ARBA00023128"/>
    </source>
</evidence>
<evidence type="ECO:0000313" key="22">
    <source>
        <dbReference type="EMBL" id="ELW64822.1"/>
    </source>
</evidence>
<reference evidence="23" key="1">
    <citation type="submission" date="2012-07" db="EMBL/GenBank/DDBJ databases">
        <title>Genome of the Chinese tree shrew, a rising model animal genetically related to primates.</title>
        <authorList>
            <person name="Zhang G."/>
            <person name="Fan Y."/>
            <person name="Yao Y."/>
            <person name="Huang Z."/>
        </authorList>
    </citation>
    <scope>NUCLEOTIDE SEQUENCE [LARGE SCALE GENOMIC DNA]</scope>
</reference>
<dbReference type="InterPro" id="IPR017871">
    <property type="entry name" value="ABC_transporter-like_CS"/>
</dbReference>
<evidence type="ECO:0000256" key="9">
    <source>
        <dbReference type="ARBA" id="ARBA00022946"/>
    </source>
</evidence>
<dbReference type="GO" id="GO:0015421">
    <property type="term" value="F:ABC-type oligopeptide transporter activity"/>
    <property type="evidence" value="ECO:0007669"/>
    <property type="project" value="TreeGrafter"/>
</dbReference>
<evidence type="ECO:0000256" key="12">
    <source>
        <dbReference type="ARBA" id="ARBA00023065"/>
    </source>
</evidence>
<dbReference type="SUPFAM" id="SSF52540">
    <property type="entry name" value="P-loop containing nucleoside triphosphate hydrolases"/>
    <property type="match status" value="1"/>
</dbReference>
<evidence type="ECO:0000256" key="11">
    <source>
        <dbReference type="ARBA" id="ARBA00022989"/>
    </source>
</evidence>
<feature type="region of interest" description="Disordered" evidence="18">
    <location>
        <begin position="233"/>
        <end position="261"/>
    </location>
</feature>
<dbReference type="Gene3D" id="3.40.50.300">
    <property type="entry name" value="P-loop containing nucleotide triphosphate hydrolases"/>
    <property type="match status" value="1"/>
</dbReference>
<dbReference type="CDD" id="cd03249">
    <property type="entry name" value="ABC_MTABC3_MDL1_MDL2"/>
    <property type="match status" value="1"/>
</dbReference>
<evidence type="ECO:0000256" key="5">
    <source>
        <dbReference type="ARBA" id="ARBA00022692"/>
    </source>
</evidence>
<dbReference type="GO" id="GO:0090374">
    <property type="term" value="P:oligopeptide export from mitochondrion"/>
    <property type="evidence" value="ECO:0007669"/>
    <property type="project" value="TreeGrafter"/>
</dbReference>
<evidence type="ECO:0000256" key="16">
    <source>
        <dbReference type="ARBA" id="ARBA00041416"/>
    </source>
</evidence>
<dbReference type="EMBL" id="KB320710">
    <property type="protein sequence ID" value="ELW64822.1"/>
    <property type="molecule type" value="Genomic_DNA"/>
</dbReference>
<dbReference type="STRING" id="246437.L9KUF4"/>
<dbReference type="FunFam" id="3.40.50.300:FF:000403">
    <property type="entry name" value="ATP-binding cassette sub-family B member 8, mitochondrial"/>
    <property type="match status" value="1"/>
</dbReference>
<dbReference type="GO" id="GO:0005743">
    <property type="term" value="C:mitochondrial inner membrane"/>
    <property type="evidence" value="ECO:0007669"/>
    <property type="project" value="UniProtKB-SubCell"/>
</dbReference>
<feature type="domain" description="ABC transmembrane type-1" evidence="21">
    <location>
        <begin position="267"/>
        <end position="585"/>
    </location>
</feature>
<keyword evidence="12" id="KW-0406">Ion transport</keyword>
<dbReference type="InterPro" id="IPR003439">
    <property type="entry name" value="ABC_transporter-like_ATP-bd"/>
</dbReference>
<dbReference type="SUPFAM" id="SSF90123">
    <property type="entry name" value="ABC transporter transmembrane region"/>
    <property type="match status" value="1"/>
</dbReference>
<evidence type="ECO:0000256" key="1">
    <source>
        <dbReference type="ARBA" id="ARBA00004448"/>
    </source>
</evidence>
<feature type="transmembrane region" description="Helical" evidence="19">
    <location>
        <begin position="311"/>
        <end position="332"/>
    </location>
</feature>
<dbReference type="PROSITE" id="PS00211">
    <property type="entry name" value="ABC_TRANSPORTER_1"/>
    <property type="match status" value="1"/>
</dbReference>
<keyword evidence="4" id="KW-0633">Potassium transport</keyword>
<keyword evidence="8 22" id="KW-0067">ATP-binding</keyword>
<dbReference type="InterPro" id="IPR039421">
    <property type="entry name" value="Type_1_exporter"/>
</dbReference>
<keyword evidence="9" id="KW-0809">Transit peptide</keyword>
<gene>
    <name evidence="22" type="ORF">TREES_T100003012</name>
</gene>
<evidence type="ECO:0000256" key="17">
    <source>
        <dbReference type="ARBA" id="ARBA00042968"/>
    </source>
</evidence>
<dbReference type="InterPro" id="IPR011527">
    <property type="entry name" value="ABC1_TM_dom"/>
</dbReference>
<dbReference type="AlphaFoldDB" id="L9KUF4"/>
<dbReference type="Pfam" id="PF00005">
    <property type="entry name" value="ABC_tran"/>
    <property type="match status" value="1"/>
</dbReference>
<dbReference type="GO" id="GO:0016887">
    <property type="term" value="F:ATP hydrolysis activity"/>
    <property type="evidence" value="ECO:0007669"/>
    <property type="project" value="InterPro"/>
</dbReference>
<dbReference type="PANTHER" id="PTHR43394:SF17">
    <property type="entry name" value="MITOCHONDRIAL POTASSIUM CHANNEL ATP-BINDING SUBUNIT"/>
    <property type="match status" value="1"/>
</dbReference>
<comment type="subcellular location">
    <subcellularLocation>
        <location evidence="1">Mitochondrion inner membrane</location>
        <topology evidence="1">Multi-pass membrane protein</topology>
    </subcellularLocation>
</comment>
<proteinExistence type="inferred from homology"/>
<dbReference type="InterPro" id="IPR036640">
    <property type="entry name" value="ABC1_TM_sf"/>
</dbReference>
<comment type="similarity">
    <text evidence="2">Belongs to the ABC transporter superfamily. ABCB family. Multidrug resistance exporter (TC 3.A.1.201) subfamily.</text>
</comment>
<reference evidence="23" key="2">
    <citation type="journal article" date="2013" name="Nat. Commun.">
        <title>Genome of the Chinese tree shrew.</title>
        <authorList>
            <person name="Fan Y."/>
            <person name="Huang Z.Y."/>
            <person name="Cao C.C."/>
            <person name="Chen C.S."/>
            <person name="Chen Y.X."/>
            <person name="Fan D.D."/>
            <person name="He J."/>
            <person name="Hou H.L."/>
            <person name="Hu L."/>
            <person name="Hu X.T."/>
            <person name="Jiang X.T."/>
            <person name="Lai R."/>
            <person name="Lang Y.S."/>
            <person name="Liang B."/>
            <person name="Liao S.G."/>
            <person name="Mu D."/>
            <person name="Ma Y.Y."/>
            <person name="Niu Y.Y."/>
            <person name="Sun X.Q."/>
            <person name="Xia J.Q."/>
            <person name="Xiao J."/>
            <person name="Xiong Z.Q."/>
            <person name="Xu L."/>
            <person name="Yang L."/>
            <person name="Zhang Y."/>
            <person name="Zhao W."/>
            <person name="Zhao X.D."/>
            <person name="Zheng Y.T."/>
            <person name="Zhou J.M."/>
            <person name="Zhu Y.B."/>
            <person name="Zhang G.J."/>
            <person name="Wang J."/>
            <person name="Yao Y.G."/>
        </authorList>
    </citation>
    <scope>NUCLEOTIDE SEQUENCE [LARGE SCALE GENOMIC DNA]</scope>
</reference>
<dbReference type="InParanoid" id="L9KUF4"/>
<feature type="domain" description="ABC transporter" evidence="20">
    <location>
        <begin position="620"/>
        <end position="857"/>
    </location>
</feature>
<evidence type="ECO:0000256" key="3">
    <source>
        <dbReference type="ARBA" id="ARBA00022448"/>
    </source>
</evidence>
<dbReference type="GO" id="GO:0006813">
    <property type="term" value="P:potassium ion transport"/>
    <property type="evidence" value="ECO:0007669"/>
    <property type="project" value="UniProtKB-KW"/>
</dbReference>
<dbReference type="GO" id="GO:0005524">
    <property type="term" value="F:ATP binding"/>
    <property type="evidence" value="ECO:0007669"/>
    <property type="project" value="UniProtKB-KW"/>
</dbReference>
<evidence type="ECO:0000256" key="6">
    <source>
        <dbReference type="ARBA" id="ARBA00022741"/>
    </source>
</evidence>
<sequence length="873" mass="94115">MLVHLLRVGIRGGPIPGRLLLPFRFQTFSALRYSDGCRGSSLLRAVAQLRSQLRAHLPCVPPVSSRSPCAWGWAGGALLGAVVLSRGPRLFLVALCEAEEAPPARSVPRVVESRFNWKLFWQFLRPHVLVLGVAIMVRLPPLLHPGDGVNQGLQKPSRSCTEAVFPPPRIAEGTSQKQPGLAGDLGLEEWQEDLPRVASLQGTRVHRSRKPGLFPGRHWCVCMSRHSVDVSRQCGRAQGSGEGEQGLLPGGGGEEDGPSRFPPPLQLALGAALVNVQIPLLLGQLVEIVAKYTRDHMGSFMAESRNLSAHLLVLYGIQGLLTFGYLALLSHIGERMAVDMRRALFSSLLRYCWGQGVSRAGAAAAAAAVAGACPEVTTPSSPHLLSPPATARQDIAFFDAKKTGQLVSRLTTDVQEFKSSFKLVISQGLRSCTQLAGCLVSLSLLSPRLTLLLMVATPTMMGVGTLMGSGLRRLSRQCQEQVAKAMGVADEALGNVRTVRAFAMEQREEEECRCKAEELGRGIALFQGLSNVAFNCMVLGTLFIGGSLVAGQQLTGGDLMSFLVASQTVQRSMANLSVLFGQVVRGLSAGTRVFEYMTLSPCIPLSGGCRVPREHLHGSVTFQNVSFSYPCRPGFEVLRDFTLTLPPGKIVALVGQSGGGKTTVASLLERFYDPTAGVVTLDGRDLRTLDPSWLRGQVVGFISQEPVLFGTTIMENIRFGKLGASDEEVYAAAREANAHEFITRFPEGYNTIVGERGTTLSGGQKQRLAIARALIKQPTVLILDEATSALDAESERVVQEALDRASAGRTVLVIAHRLSTVRAAHRIIVMADGRVWEAGTHEELLKKGGLYAELIRRQALDAPKGPRNPQHKA</sequence>
<evidence type="ECO:0000256" key="8">
    <source>
        <dbReference type="ARBA" id="ARBA00022840"/>
    </source>
</evidence>
<dbReference type="Gene3D" id="1.20.1560.10">
    <property type="entry name" value="ABC transporter type 1, transmembrane domain"/>
    <property type="match status" value="1"/>
</dbReference>
<dbReference type="eggNOG" id="KOG0058">
    <property type="taxonomic scope" value="Eukaryota"/>
</dbReference>
<dbReference type="SMART" id="SM00382">
    <property type="entry name" value="AAA"/>
    <property type="match status" value="1"/>
</dbReference>
<evidence type="ECO:0000256" key="2">
    <source>
        <dbReference type="ARBA" id="ARBA00007577"/>
    </source>
</evidence>
<keyword evidence="10" id="KW-0630">Potassium</keyword>
<evidence type="ECO:0000256" key="14">
    <source>
        <dbReference type="ARBA" id="ARBA00023136"/>
    </source>
</evidence>
<keyword evidence="3" id="KW-0813">Transport</keyword>
<evidence type="ECO:0000256" key="18">
    <source>
        <dbReference type="SAM" id="MobiDB-lite"/>
    </source>
</evidence>
<evidence type="ECO:0000256" key="4">
    <source>
        <dbReference type="ARBA" id="ARBA00022538"/>
    </source>
</evidence>
<dbReference type="Pfam" id="PF00664">
    <property type="entry name" value="ABC_membrane"/>
    <property type="match status" value="2"/>
</dbReference>
<dbReference type="InterPro" id="IPR003593">
    <property type="entry name" value="AAA+_ATPase"/>
</dbReference>
<dbReference type="FunFam" id="1.20.1560.10:FF:000016">
    <property type="entry name" value="ATP-binding cassette sub-family B member 8, mitochondrial"/>
    <property type="match status" value="1"/>
</dbReference>
<protein>
    <recommendedName>
        <fullName evidence="15">Mitochondrial potassium channel ATP-binding subunit</fullName>
    </recommendedName>
    <alternativeName>
        <fullName evidence="17">ATP-binding cassette sub-family B member 8, mitochondrial</fullName>
    </alternativeName>
    <alternativeName>
        <fullName evidence="16">Mitochondrial sulfonylurea-receptor</fullName>
    </alternativeName>
</protein>
<dbReference type="Proteomes" id="UP000011518">
    <property type="component" value="Unassembled WGS sequence"/>
</dbReference>
<name>L9KUF4_TUPCH</name>
<keyword evidence="7" id="KW-0999">Mitochondrion inner membrane</keyword>
<keyword evidence="11 19" id="KW-1133">Transmembrane helix</keyword>
<dbReference type="PROSITE" id="PS50929">
    <property type="entry name" value="ABC_TM1F"/>
    <property type="match status" value="1"/>
</dbReference>
<dbReference type="FunCoup" id="L9KUF4">
    <property type="interactions" value="855"/>
</dbReference>